<dbReference type="GO" id="GO:0006355">
    <property type="term" value="P:regulation of DNA-templated transcription"/>
    <property type="evidence" value="ECO:0007669"/>
    <property type="project" value="UniProtKB-UniRule"/>
</dbReference>
<evidence type="ECO:0000256" key="1">
    <source>
        <dbReference type="ARBA" id="ARBA00005889"/>
    </source>
</evidence>
<dbReference type="GeneID" id="120249315"/>
<dbReference type="Pfam" id="PF03101">
    <property type="entry name" value="FAR1"/>
    <property type="match status" value="2"/>
</dbReference>
<evidence type="ECO:0000259" key="7">
    <source>
        <dbReference type="PROSITE" id="PS50966"/>
    </source>
</evidence>
<keyword evidence="2 6" id="KW-0479">Metal-binding</keyword>
<evidence type="ECO:0000313" key="8">
    <source>
        <dbReference type="Proteomes" id="UP001515500"/>
    </source>
</evidence>
<protein>
    <recommendedName>
        <fullName evidence="6">Protein FAR1-RELATED SEQUENCE</fullName>
    </recommendedName>
</protein>
<evidence type="ECO:0000256" key="2">
    <source>
        <dbReference type="ARBA" id="ARBA00022723"/>
    </source>
</evidence>
<dbReference type="InterPro" id="IPR018289">
    <property type="entry name" value="MULE_transposase_dom"/>
</dbReference>
<reference evidence="9" key="1">
    <citation type="submission" date="2025-08" db="UniProtKB">
        <authorList>
            <consortium name="RefSeq"/>
        </authorList>
    </citation>
    <scope>IDENTIFICATION</scope>
</reference>
<proteinExistence type="inferred from homology"/>
<evidence type="ECO:0000256" key="4">
    <source>
        <dbReference type="ARBA" id="ARBA00022833"/>
    </source>
</evidence>
<dbReference type="InterPro" id="IPR031052">
    <property type="entry name" value="FHY3/FAR1"/>
</dbReference>
<dbReference type="InterPro" id="IPR004330">
    <property type="entry name" value="FAR1_DNA_bnd_dom"/>
</dbReference>
<gene>
    <name evidence="9" type="primary">LOC120249315</name>
</gene>
<dbReference type="Pfam" id="PF04434">
    <property type="entry name" value="SWIM"/>
    <property type="match status" value="1"/>
</dbReference>
<evidence type="ECO:0000256" key="5">
    <source>
        <dbReference type="PROSITE-ProRule" id="PRU00325"/>
    </source>
</evidence>
<evidence type="ECO:0000256" key="6">
    <source>
        <dbReference type="RuleBase" id="RU367018"/>
    </source>
</evidence>
<keyword evidence="3 5" id="KW-0863">Zinc-finger</keyword>
<evidence type="ECO:0000313" key="9">
    <source>
        <dbReference type="RefSeq" id="XP_039113752.1"/>
    </source>
</evidence>
<dbReference type="SMART" id="SM00575">
    <property type="entry name" value="ZnF_PMZ"/>
    <property type="match status" value="1"/>
</dbReference>
<dbReference type="Pfam" id="PF10551">
    <property type="entry name" value="MULE"/>
    <property type="match status" value="1"/>
</dbReference>
<comment type="similarity">
    <text evidence="1 6">Belongs to the FHY3/FAR1 family.</text>
</comment>
<sequence length="950" mass="108947">MKKKKRKHKGLFNKFSLFGGVIANRIEANDDVSSCDSLRILFVCLAAEAIPTARERGTRIRWASLFRSSPGLANPHLHPPPWRPPDSRIGGNLGFHLDHPSLHFPYQILLDLGKERKMTEAMQTDGITMDNEMVKWLPRVDMLFDSENDAYEFYSAYAEKVGFFVRRSTLWTTSKNIVTRRTFVCSREGFREKKKGSKEVKSPRPETRIGCQASLTIRLTPNGKYRVTDFLPSHNHQLATQTTIHMLRAKKMRRKARLARADLVDETVRTPEFETEDEAYEFYNMYAGKMGFAVRRASMTVSAENVITRRMFVCSREGFREKKKGAKRVKKPRPETRTGCPACMVIRIEPSGKYHVSEFVTYHNHQLSIPSSINMVASTSVEIDGKNEETDLAVDSVKTSTSTDKIPGKLSRVCDDIGHHDADNKNLRSKRLKTVQRGDAGATLEYLQKMQNDNPSFFYAVMPDEDDTMMNFFWADAKSRMDFNYFGDVVCLDTTYKINGCGRPFALFIGLNHHKQSIIFGAALLYDESFCSFRWLFETFKTAMCGRQPKTVLTDRCAAISDAVTAVWPGTAHRFCVWHIYLHAAEQLSQAFHGSKTLAYDFSRCLFEYEDEDEFLSAWHTMLEKYDLKDNKWLSRLFADREKWALVYGRDTFYADMKSAQQKDTLNGELKKHLSPEMELLSFFERYERILDERRFAEMQADISSGQNARKIPSMRILRQAANAYTPAAYKMFEREFEMYMDCMLYSCGEVGTASEYKVTVEDDSKDHIVRFDSLDGSFCCSCKKFEFIGIQCRHVLKVLDFRNIKDLPPQYILKRWRKDAKVLSGNYGVLIDDDPQSSVANRFNYLCRVFSIAAARAAKTLESHSYVEGQLEMLMEQVEQTMQARHMEMPSLPPAPYDQNTVDCVVMGNLHHDKTNQASLIPCATDGLLGSRHSHPTICWGQFPAGPPE</sequence>
<name>A0AB40AFT9_DIOCR</name>
<dbReference type="InterPro" id="IPR006564">
    <property type="entry name" value="Znf_PMZ"/>
</dbReference>
<dbReference type="PROSITE" id="PS50966">
    <property type="entry name" value="ZF_SWIM"/>
    <property type="match status" value="1"/>
</dbReference>
<dbReference type="PANTHER" id="PTHR31669">
    <property type="entry name" value="PROTEIN FAR1-RELATED SEQUENCE 10-RELATED"/>
    <property type="match status" value="1"/>
</dbReference>
<keyword evidence="8" id="KW-1185">Reference proteome</keyword>
<dbReference type="GO" id="GO:0005634">
    <property type="term" value="C:nucleus"/>
    <property type="evidence" value="ECO:0007669"/>
    <property type="project" value="UniProtKB-SubCell"/>
</dbReference>
<dbReference type="RefSeq" id="XP_039113752.1">
    <property type="nucleotide sequence ID" value="XM_039257818.1"/>
</dbReference>
<evidence type="ECO:0000256" key="3">
    <source>
        <dbReference type="ARBA" id="ARBA00022771"/>
    </source>
</evidence>
<dbReference type="GO" id="GO:0008270">
    <property type="term" value="F:zinc ion binding"/>
    <property type="evidence" value="ECO:0007669"/>
    <property type="project" value="UniProtKB-UniRule"/>
</dbReference>
<organism evidence="8 9">
    <name type="scientific">Dioscorea cayennensis subsp. rotundata</name>
    <name type="common">White Guinea yam</name>
    <name type="synonym">Dioscorea rotundata</name>
    <dbReference type="NCBI Taxonomy" id="55577"/>
    <lineage>
        <taxon>Eukaryota</taxon>
        <taxon>Viridiplantae</taxon>
        <taxon>Streptophyta</taxon>
        <taxon>Embryophyta</taxon>
        <taxon>Tracheophyta</taxon>
        <taxon>Spermatophyta</taxon>
        <taxon>Magnoliopsida</taxon>
        <taxon>Liliopsida</taxon>
        <taxon>Dioscoreales</taxon>
        <taxon>Dioscoreaceae</taxon>
        <taxon>Dioscorea</taxon>
    </lineage>
</organism>
<dbReference type="AlphaFoldDB" id="A0AB40AFT9"/>
<dbReference type="PANTHER" id="PTHR31669:SF145">
    <property type="entry name" value="PROTEIN FAR1-RELATED SEQUENCE"/>
    <property type="match status" value="1"/>
</dbReference>
<dbReference type="InterPro" id="IPR007527">
    <property type="entry name" value="Znf_SWIM"/>
</dbReference>
<dbReference type="Proteomes" id="UP001515500">
    <property type="component" value="Chromosome 19"/>
</dbReference>
<feature type="domain" description="SWIM-type" evidence="7">
    <location>
        <begin position="757"/>
        <end position="804"/>
    </location>
</feature>
<comment type="function">
    <text evidence="6">Putative transcription activator involved in regulating light control of development.</text>
</comment>
<keyword evidence="6" id="KW-0539">Nucleus</keyword>
<accession>A0AB40AFT9</accession>
<keyword evidence="4 6" id="KW-0862">Zinc</keyword>
<comment type="subcellular location">
    <subcellularLocation>
        <location evidence="6">Nucleus</location>
    </subcellularLocation>
</comment>